<dbReference type="InterPro" id="IPR007736">
    <property type="entry name" value="Caleosin-related"/>
</dbReference>
<keyword evidence="2" id="KW-0812">Transmembrane</keyword>
<dbReference type="GO" id="GO:0005509">
    <property type="term" value="F:calcium ion binding"/>
    <property type="evidence" value="ECO:0007669"/>
    <property type="project" value="TreeGrafter"/>
</dbReference>
<dbReference type="EMBL" id="EF087211">
    <property type="protein sequence ID" value="ABK26466.1"/>
    <property type="molecule type" value="mRNA"/>
</dbReference>
<feature type="transmembrane region" description="Helical" evidence="2">
    <location>
        <begin position="91"/>
        <end position="114"/>
    </location>
</feature>
<reference evidence="3" key="1">
    <citation type="journal article" date="2008" name="BMC Genomics">
        <title>A conifer genomics resource of 200,000 spruce (Picea spp.) ESTs and 6,464 high-quality, sequence-finished full-length cDNAs for Sitka spruce (Picea sitchensis).</title>
        <authorList>
            <person name="Ralph S.G."/>
            <person name="Chun H.J."/>
            <person name="Kolosova N."/>
            <person name="Cooper D."/>
            <person name="Oddy C."/>
            <person name="Ritland C.E."/>
            <person name="Kirkpatrick R."/>
            <person name="Moore R."/>
            <person name="Barber S."/>
            <person name="Holt R.A."/>
            <person name="Jones S.J."/>
            <person name="Marra M.A."/>
            <person name="Douglas C.J."/>
            <person name="Ritland K."/>
            <person name="Bohlmann J."/>
        </authorList>
    </citation>
    <scope>NUCLEOTIDE SEQUENCE</scope>
    <source>
        <tissue evidence="3">Green portion of the leader tissue</tissue>
    </source>
</reference>
<dbReference type="OMA" id="VATVIIH"/>
<sequence length="237" mass="27069">MEDKPSEASLQTVAARAPITAQRRLNTHLQEQMPVPYLARALEAVDPEHINGSTDYNNNNMSVLQQHCAFFDKDKDGIIYPSDTYKGFRAIGFNVILTLVATVIIHVAFSYYTLPGWIPSLKLPIYIDNIHNAKHGSDTEGYDTEGRFVPDKFDAIFSKYATKEPNKLTFMEIQCMLKANRNSNDPLGWGAAELEWVFLYLIAKNKEGFLEKESIRRMFDGSLWEILAKQNSSRKRR</sequence>
<organism evidence="3">
    <name type="scientific">Picea sitchensis</name>
    <name type="common">Sitka spruce</name>
    <name type="synonym">Pinus sitchensis</name>
    <dbReference type="NCBI Taxonomy" id="3332"/>
    <lineage>
        <taxon>Eukaryota</taxon>
        <taxon>Viridiplantae</taxon>
        <taxon>Streptophyta</taxon>
        <taxon>Embryophyta</taxon>
        <taxon>Tracheophyta</taxon>
        <taxon>Spermatophyta</taxon>
        <taxon>Pinopsida</taxon>
        <taxon>Pinidae</taxon>
        <taxon>Conifers I</taxon>
        <taxon>Pinales</taxon>
        <taxon>Pinaceae</taxon>
        <taxon>Picea</taxon>
    </lineage>
</organism>
<accession>A9P0Q5</accession>
<dbReference type="AlphaFoldDB" id="A9P0Q5"/>
<dbReference type="SUPFAM" id="SSF47473">
    <property type="entry name" value="EF-hand"/>
    <property type="match status" value="1"/>
</dbReference>
<dbReference type="PANTHER" id="PTHR31495:SF20">
    <property type="entry name" value="CALEOSIN-RELATED FAMILY PROTEIN"/>
    <property type="match status" value="1"/>
</dbReference>
<evidence type="ECO:0000256" key="1">
    <source>
        <dbReference type="ARBA" id="ARBA00006765"/>
    </source>
</evidence>
<evidence type="ECO:0000313" key="3">
    <source>
        <dbReference type="EMBL" id="ABK26466.1"/>
    </source>
</evidence>
<dbReference type="Pfam" id="PF05042">
    <property type="entry name" value="Caleosin"/>
    <property type="match status" value="1"/>
</dbReference>
<evidence type="ECO:0000256" key="2">
    <source>
        <dbReference type="SAM" id="Phobius"/>
    </source>
</evidence>
<evidence type="ECO:0008006" key="4">
    <source>
        <dbReference type="Google" id="ProtNLM"/>
    </source>
</evidence>
<dbReference type="InterPro" id="IPR011992">
    <property type="entry name" value="EF-hand-dom_pair"/>
</dbReference>
<protein>
    <recommendedName>
        <fullName evidence="4">EF-hand domain-containing protein</fullName>
    </recommendedName>
</protein>
<dbReference type="PANTHER" id="PTHR31495">
    <property type="entry name" value="PEROXYGENASE 3-RELATED"/>
    <property type="match status" value="1"/>
</dbReference>
<keyword evidence="2" id="KW-0472">Membrane</keyword>
<name>A9P0Q5_PICSI</name>
<keyword evidence="2" id="KW-1133">Transmembrane helix</keyword>
<dbReference type="Gene3D" id="1.10.238.10">
    <property type="entry name" value="EF-hand"/>
    <property type="match status" value="1"/>
</dbReference>
<proteinExistence type="evidence at transcript level"/>
<dbReference type="GO" id="GO:0004497">
    <property type="term" value="F:monooxygenase activity"/>
    <property type="evidence" value="ECO:0007669"/>
    <property type="project" value="TreeGrafter"/>
</dbReference>
<comment type="similarity">
    <text evidence="1">Belongs to the caleosin family.</text>
</comment>